<dbReference type="Proteomes" id="UP000617426">
    <property type="component" value="Unassembled WGS sequence"/>
</dbReference>
<dbReference type="GO" id="GO:0030246">
    <property type="term" value="F:carbohydrate binding"/>
    <property type="evidence" value="ECO:0007669"/>
    <property type="project" value="InterPro"/>
</dbReference>
<evidence type="ECO:0000313" key="2">
    <source>
        <dbReference type="Proteomes" id="UP000617426"/>
    </source>
</evidence>
<evidence type="ECO:0000313" key="1">
    <source>
        <dbReference type="EMBL" id="MBB6335055.1"/>
    </source>
</evidence>
<dbReference type="AlphaFoldDB" id="A0A923E5M8"/>
<protein>
    <recommendedName>
        <fullName evidence="3">DUF4432 family protein</fullName>
    </recommendedName>
</protein>
<dbReference type="InterPro" id="IPR027839">
    <property type="entry name" value="DUF4432"/>
</dbReference>
<proteinExistence type="predicted"/>
<keyword evidence="2" id="KW-1185">Reference proteome</keyword>
<dbReference type="Pfam" id="PF14486">
    <property type="entry name" value="DUF4432"/>
    <property type="match status" value="1"/>
</dbReference>
<accession>A0A923E5M8</accession>
<dbReference type="Gene3D" id="2.70.98.10">
    <property type="match status" value="1"/>
</dbReference>
<reference evidence="1" key="1">
    <citation type="submission" date="2020-08" db="EMBL/GenBank/DDBJ databases">
        <title>Sequencing the genomes of 1000 actinobacteria strains.</title>
        <authorList>
            <person name="Klenk H.-P."/>
        </authorList>
    </citation>
    <scope>NUCLEOTIDE SEQUENCE</scope>
    <source>
        <strain evidence="1">DSM 10695</strain>
    </source>
</reference>
<sequence>MIEIIDTVTNDGFESVEHMFRHHINLGYPLVQEGTTVSSNAVFLGVRESSPSAIDVLPVQLREEPAPEGVSYFLPPSDGSACVVNVEAAEVGKVRVSFDSEDWKILILWRDPSPGRNVLAVEPSTSRDGGRADARVQGELVHLDPGESRTYRTLIERC</sequence>
<evidence type="ECO:0008006" key="3">
    <source>
        <dbReference type="Google" id="ProtNLM"/>
    </source>
</evidence>
<gene>
    <name evidence="1" type="ORF">HD592_001620</name>
</gene>
<organism evidence="1 2">
    <name type="scientific">Schaalia hyovaginalis</name>
    <dbReference type="NCBI Taxonomy" id="29316"/>
    <lineage>
        <taxon>Bacteria</taxon>
        <taxon>Bacillati</taxon>
        <taxon>Actinomycetota</taxon>
        <taxon>Actinomycetes</taxon>
        <taxon>Actinomycetales</taxon>
        <taxon>Actinomycetaceae</taxon>
        <taxon>Schaalia</taxon>
    </lineage>
</organism>
<dbReference type="InterPro" id="IPR014718">
    <property type="entry name" value="GH-type_carb-bd"/>
</dbReference>
<comment type="caution">
    <text evidence="1">The sequence shown here is derived from an EMBL/GenBank/DDBJ whole genome shotgun (WGS) entry which is preliminary data.</text>
</comment>
<dbReference type="EMBL" id="JACHMK010000001">
    <property type="protein sequence ID" value="MBB6335055.1"/>
    <property type="molecule type" value="Genomic_DNA"/>
</dbReference>
<name>A0A923E5M8_9ACTO</name>